<evidence type="ECO:0000256" key="6">
    <source>
        <dbReference type="RuleBase" id="RU003915"/>
    </source>
</evidence>
<dbReference type="RefSeq" id="WP_344104835.1">
    <property type="nucleotide sequence ID" value="NZ_BAAANL010000007.1"/>
</dbReference>
<evidence type="ECO:0000256" key="1">
    <source>
        <dbReference type="ARBA" id="ARBA00000971"/>
    </source>
</evidence>
<keyword evidence="10" id="KW-1185">Reference proteome</keyword>
<dbReference type="EMBL" id="BAAANL010000007">
    <property type="protein sequence ID" value="GAA1870568.1"/>
    <property type="molecule type" value="Genomic_DNA"/>
</dbReference>
<dbReference type="PROSITE" id="PS51257">
    <property type="entry name" value="PROKAR_LIPOPROTEIN"/>
    <property type="match status" value="1"/>
</dbReference>
<feature type="chain" id="PRO_5046060138" description="Peptidyl-prolyl cis-trans isomerase" evidence="7">
    <location>
        <begin position="19"/>
        <end position="310"/>
    </location>
</feature>
<evidence type="ECO:0000256" key="7">
    <source>
        <dbReference type="SAM" id="SignalP"/>
    </source>
</evidence>
<evidence type="ECO:0000256" key="5">
    <source>
        <dbReference type="PROSITE-ProRule" id="PRU00277"/>
    </source>
</evidence>
<dbReference type="PROSITE" id="PS50059">
    <property type="entry name" value="FKBP_PPIASE"/>
    <property type="match status" value="1"/>
</dbReference>
<dbReference type="Pfam" id="PF00254">
    <property type="entry name" value="FKBP_C"/>
    <property type="match status" value="1"/>
</dbReference>
<proteinExistence type="inferred from homology"/>
<dbReference type="SUPFAM" id="SSF54534">
    <property type="entry name" value="FKBP-like"/>
    <property type="match status" value="1"/>
</dbReference>
<comment type="caution">
    <text evidence="9">The sequence shown here is derived from an EMBL/GenBank/DDBJ whole genome shotgun (WGS) entry which is preliminary data.</text>
</comment>
<protein>
    <recommendedName>
        <fullName evidence="6">Peptidyl-prolyl cis-trans isomerase</fullName>
        <ecNumber evidence="6">5.2.1.8</ecNumber>
    </recommendedName>
</protein>
<organism evidence="9 10">
    <name type="scientific">Myceligenerans crystallogenes</name>
    <dbReference type="NCBI Taxonomy" id="316335"/>
    <lineage>
        <taxon>Bacteria</taxon>
        <taxon>Bacillati</taxon>
        <taxon>Actinomycetota</taxon>
        <taxon>Actinomycetes</taxon>
        <taxon>Micrococcales</taxon>
        <taxon>Promicromonosporaceae</taxon>
        <taxon>Myceligenerans</taxon>
    </lineage>
</organism>
<reference evidence="10" key="1">
    <citation type="journal article" date="2019" name="Int. J. Syst. Evol. Microbiol.">
        <title>The Global Catalogue of Microorganisms (GCM) 10K type strain sequencing project: providing services to taxonomists for standard genome sequencing and annotation.</title>
        <authorList>
            <consortium name="The Broad Institute Genomics Platform"/>
            <consortium name="The Broad Institute Genome Sequencing Center for Infectious Disease"/>
            <person name="Wu L."/>
            <person name="Ma J."/>
        </authorList>
    </citation>
    <scope>NUCLEOTIDE SEQUENCE [LARGE SCALE GENOMIC DNA]</scope>
    <source>
        <strain evidence="10">JCM 14326</strain>
    </source>
</reference>
<evidence type="ECO:0000256" key="3">
    <source>
        <dbReference type="ARBA" id="ARBA00023110"/>
    </source>
</evidence>
<keyword evidence="7" id="KW-0732">Signal</keyword>
<gene>
    <name evidence="9" type="ORF">GCM10009751_32050</name>
</gene>
<feature type="signal peptide" evidence="7">
    <location>
        <begin position="1"/>
        <end position="18"/>
    </location>
</feature>
<accession>A0ABP4ZW18</accession>
<dbReference type="InterPro" id="IPR046357">
    <property type="entry name" value="PPIase_dom_sf"/>
</dbReference>
<name>A0ABP4ZW18_9MICO</name>
<evidence type="ECO:0000256" key="4">
    <source>
        <dbReference type="ARBA" id="ARBA00023235"/>
    </source>
</evidence>
<comment type="similarity">
    <text evidence="2 6">Belongs to the FKBP-type PPIase family.</text>
</comment>
<evidence type="ECO:0000313" key="9">
    <source>
        <dbReference type="EMBL" id="GAA1870568.1"/>
    </source>
</evidence>
<sequence length="310" mass="32872">MLRRLLALLTCSGLAVVAAGCTPATLPVDIVPSPSPTVTQAPLDVDGEPGNPPKLTYEKPFEVVAPASGTVWPGTGDRLERDDPLLLNLYAEDGRDGTELQNTFRSAASPYTMTESSLGNHLFEALEGKRVGTRIQLMEQDEGVPVLLVVDVLPTRASGTELPGPPDPLPQVTRDELGEPSIRVPRGARPPSSLEVVPLIQGGGRQVERGHVVTVEIHAVTWSDGRVVESTWTEGTPPQSAQVGIGALIEGWDTGLVQQPVGSQVMLVVPPDLAYAGTKNPLAGETLVYVIDILDAHKPVQAEPKPKKKG</sequence>
<evidence type="ECO:0000313" key="10">
    <source>
        <dbReference type="Proteomes" id="UP001501094"/>
    </source>
</evidence>
<dbReference type="GO" id="GO:0016853">
    <property type="term" value="F:isomerase activity"/>
    <property type="evidence" value="ECO:0007669"/>
    <property type="project" value="UniProtKB-KW"/>
</dbReference>
<dbReference type="InterPro" id="IPR001179">
    <property type="entry name" value="PPIase_FKBP_dom"/>
</dbReference>
<feature type="domain" description="PPIase FKBP-type" evidence="8">
    <location>
        <begin position="210"/>
        <end position="297"/>
    </location>
</feature>
<evidence type="ECO:0000259" key="8">
    <source>
        <dbReference type="PROSITE" id="PS50059"/>
    </source>
</evidence>
<dbReference type="EC" id="5.2.1.8" evidence="6"/>
<evidence type="ECO:0000256" key="2">
    <source>
        <dbReference type="ARBA" id="ARBA00006577"/>
    </source>
</evidence>
<comment type="catalytic activity">
    <reaction evidence="1 5 6">
        <text>[protein]-peptidylproline (omega=180) = [protein]-peptidylproline (omega=0)</text>
        <dbReference type="Rhea" id="RHEA:16237"/>
        <dbReference type="Rhea" id="RHEA-COMP:10747"/>
        <dbReference type="Rhea" id="RHEA-COMP:10748"/>
        <dbReference type="ChEBI" id="CHEBI:83833"/>
        <dbReference type="ChEBI" id="CHEBI:83834"/>
        <dbReference type="EC" id="5.2.1.8"/>
    </reaction>
</comment>
<dbReference type="PANTHER" id="PTHR43811:SF19">
    <property type="entry name" value="39 KDA FK506-BINDING NUCLEAR PROTEIN"/>
    <property type="match status" value="1"/>
</dbReference>
<dbReference type="PANTHER" id="PTHR43811">
    <property type="entry name" value="FKBP-TYPE PEPTIDYL-PROLYL CIS-TRANS ISOMERASE FKPA"/>
    <property type="match status" value="1"/>
</dbReference>
<keyword evidence="3 5" id="KW-0697">Rotamase</keyword>
<keyword evidence="4 5" id="KW-0413">Isomerase</keyword>
<dbReference type="Proteomes" id="UP001501094">
    <property type="component" value="Unassembled WGS sequence"/>
</dbReference>
<dbReference type="Gene3D" id="3.10.50.40">
    <property type="match status" value="1"/>
</dbReference>